<comment type="cofactor">
    <cofactor evidence="1">
        <name>pyridoxal 5'-phosphate</name>
        <dbReference type="ChEBI" id="CHEBI:597326"/>
    </cofactor>
</comment>
<gene>
    <name evidence="10" type="primary">argD</name>
    <name evidence="10" type="ORF">A4W93_16895</name>
</gene>
<evidence type="ECO:0000313" key="11">
    <source>
        <dbReference type="Proteomes" id="UP000193427"/>
    </source>
</evidence>
<keyword evidence="11" id="KW-1185">Reference proteome</keyword>
<sequence length="401" mass="41887">MKDHPPPASAPSPFAALMTVTNRPDTVFMRGEGSWLWDDTGRRHLDVVQGWAVNTLGHAPPVIAEALRAQADRVLHIGPGFHNDQAVALANRLVALSGLDRCFFTNSGAEANEGAIKLARKYGRIHRDGAYEIITFTNSFHGRTLATMSASGKPGFDTLFAPQVPGFPKARLNDLASVEALVGPGTVAVMLEPIQGEAGVVEATPAFLQGLRALCDHHGLLLMFDEVQTGVGRTGDWWGHTAPGVRPDVMTLGKGLGGGVPIGALLAREAVCCFAPGDQGGTYNGNALVCAVASAVLGAVAAPGFLENVHARGQQLREGLERIGARLGSGPVRGRGLLLALDLPGAGQASHVAEVLRTRPGDGVLVNAVQPQRLRFVPALNVSGDEVALLLDALDEVLPGA</sequence>
<dbReference type="InterPro" id="IPR015421">
    <property type="entry name" value="PyrdxlP-dep_Trfase_major"/>
</dbReference>
<dbReference type="PIRSF" id="PIRSF000521">
    <property type="entry name" value="Transaminase_4ab_Lys_Orn"/>
    <property type="match status" value="1"/>
</dbReference>
<protein>
    <recommendedName>
        <fullName evidence="4">Diaminobutyrate--2-oxoglutarate transaminase</fullName>
        <ecNumber evidence="3">2.6.1.76</ecNumber>
    </recommendedName>
</protein>
<dbReference type="FunFam" id="3.40.640.10:FF:000004">
    <property type="entry name" value="Acetylornithine aminotransferase"/>
    <property type="match status" value="1"/>
</dbReference>
<evidence type="ECO:0000256" key="4">
    <source>
        <dbReference type="ARBA" id="ARBA00014798"/>
    </source>
</evidence>
<dbReference type="InterPro" id="IPR015422">
    <property type="entry name" value="PyrdxlP-dep_Trfase_small"/>
</dbReference>
<accession>A0A1W6LAX9</accession>
<evidence type="ECO:0000256" key="6">
    <source>
        <dbReference type="ARBA" id="ARBA00022679"/>
    </source>
</evidence>
<dbReference type="GO" id="GO:0030170">
    <property type="term" value="F:pyridoxal phosphate binding"/>
    <property type="evidence" value="ECO:0007669"/>
    <property type="project" value="InterPro"/>
</dbReference>
<evidence type="ECO:0000313" key="10">
    <source>
        <dbReference type="EMBL" id="ARN21441.1"/>
    </source>
</evidence>
<dbReference type="PANTHER" id="PTHR11986">
    <property type="entry name" value="AMINOTRANSFERASE CLASS III"/>
    <property type="match status" value="1"/>
</dbReference>
<dbReference type="GO" id="GO:0042802">
    <property type="term" value="F:identical protein binding"/>
    <property type="evidence" value="ECO:0007669"/>
    <property type="project" value="TreeGrafter"/>
</dbReference>
<organism evidence="10 11">
    <name type="scientific">Piscinibacter gummiphilus</name>
    <dbReference type="NCBI Taxonomy" id="946333"/>
    <lineage>
        <taxon>Bacteria</taxon>
        <taxon>Pseudomonadati</taxon>
        <taxon>Pseudomonadota</taxon>
        <taxon>Betaproteobacteria</taxon>
        <taxon>Burkholderiales</taxon>
        <taxon>Sphaerotilaceae</taxon>
        <taxon>Piscinibacter</taxon>
    </lineage>
</organism>
<dbReference type="Gene3D" id="3.40.640.10">
    <property type="entry name" value="Type I PLP-dependent aspartate aminotransferase-like (Major domain)"/>
    <property type="match status" value="1"/>
</dbReference>
<evidence type="ECO:0000256" key="8">
    <source>
        <dbReference type="ARBA" id="ARBA00049111"/>
    </source>
</evidence>
<dbReference type="STRING" id="946333.A4W93_16895"/>
<comment type="pathway">
    <text evidence="2">Amine and polyamine biosynthesis; ectoine biosynthesis; L-ectoine from L-aspartate 4-semialdehyde: step 1/3.</text>
</comment>
<keyword evidence="5 10" id="KW-0032">Aminotransferase</keyword>
<name>A0A1W6LAX9_9BURK</name>
<keyword evidence="6 10" id="KW-0808">Transferase</keyword>
<dbReference type="PANTHER" id="PTHR11986:SF79">
    <property type="entry name" value="ACETYLORNITHINE AMINOTRANSFERASE, MITOCHONDRIAL"/>
    <property type="match status" value="1"/>
</dbReference>
<dbReference type="EC" id="2.6.1.76" evidence="3"/>
<dbReference type="GO" id="GO:0045303">
    <property type="term" value="F:diaminobutyrate-2-oxoglutarate transaminase activity"/>
    <property type="evidence" value="ECO:0007669"/>
    <property type="project" value="UniProtKB-EC"/>
</dbReference>
<dbReference type="KEGG" id="rgu:A4W93_16895"/>
<dbReference type="Gene3D" id="3.90.1150.10">
    <property type="entry name" value="Aspartate Aminotransferase, domain 1"/>
    <property type="match status" value="1"/>
</dbReference>
<dbReference type="InterPro" id="IPR049704">
    <property type="entry name" value="Aminotrans_3_PPA_site"/>
</dbReference>
<dbReference type="NCBIfam" id="NF002325">
    <property type="entry name" value="PRK01278.1"/>
    <property type="match status" value="1"/>
</dbReference>
<evidence type="ECO:0000256" key="1">
    <source>
        <dbReference type="ARBA" id="ARBA00001933"/>
    </source>
</evidence>
<reference evidence="10 11" key="1">
    <citation type="submission" date="2016-04" db="EMBL/GenBank/DDBJ databases">
        <title>Complete genome sequence of natural rubber-degrading, novel Gram-negative bacterium, Rhizobacter gummiphilus strain NS21.</title>
        <authorList>
            <person name="Tabata M."/>
            <person name="Kasai D."/>
            <person name="Fukuda M."/>
        </authorList>
    </citation>
    <scope>NUCLEOTIDE SEQUENCE [LARGE SCALE GENOMIC DNA]</scope>
    <source>
        <strain evidence="10 11">NS21</strain>
    </source>
</reference>
<dbReference type="InterPro" id="IPR005814">
    <property type="entry name" value="Aminotrans_3"/>
</dbReference>
<dbReference type="PROSITE" id="PS00600">
    <property type="entry name" value="AA_TRANSFER_CLASS_3"/>
    <property type="match status" value="1"/>
</dbReference>
<dbReference type="CDD" id="cd00610">
    <property type="entry name" value="OAT_like"/>
    <property type="match status" value="1"/>
</dbReference>
<dbReference type="OrthoDB" id="3398487at2"/>
<evidence type="ECO:0000256" key="7">
    <source>
        <dbReference type="ARBA" id="ARBA00022898"/>
    </source>
</evidence>
<dbReference type="SUPFAM" id="SSF53383">
    <property type="entry name" value="PLP-dependent transferases"/>
    <property type="match status" value="1"/>
</dbReference>
<keyword evidence="7 9" id="KW-0663">Pyridoxal phosphate</keyword>
<dbReference type="Pfam" id="PF00202">
    <property type="entry name" value="Aminotran_3"/>
    <property type="match status" value="1"/>
</dbReference>
<proteinExistence type="inferred from homology"/>
<dbReference type="Proteomes" id="UP000193427">
    <property type="component" value="Chromosome"/>
</dbReference>
<dbReference type="EMBL" id="CP015118">
    <property type="protein sequence ID" value="ARN21441.1"/>
    <property type="molecule type" value="Genomic_DNA"/>
</dbReference>
<evidence type="ECO:0000256" key="2">
    <source>
        <dbReference type="ARBA" id="ARBA00004946"/>
    </source>
</evidence>
<dbReference type="AlphaFoldDB" id="A0A1W6LAX9"/>
<evidence type="ECO:0000256" key="5">
    <source>
        <dbReference type="ARBA" id="ARBA00022576"/>
    </source>
</evidence>
<dbReference type="InterPro" id="IPR050103">
    <property type="entry name" value="Class-III_PLP-dep_AT"/>
</dbReference>
<dbReference type="InterPro" id="IPR015424">
    <property type="entry name" value="PyrdxlP-dep_Trfase"/>
</dbReference>
<comment type="catalytic activity">
    <reaction evidence="8">
        <text>L-2,4-diaminobutanoate + 2-oxoglutarate = L-aspartate 4-semialdehyde + L-glutamate</text>
        <dbReference type="Rhea" id="RHEA:11160"/>
        <dbReference type="ChEBI" id="CHEBI:16810"/>
        <dbReference type="ChEBI" id="CHEBI:29985"/>
        <dbReference type="ChEBI" id="CHEBI:58761"/>
        <dbReference type="ChEBI" id="CHEBI:537519"/>
        <dbReference type="EC" id="2.6.1.76"/>
    </reaction>
</comment>
<evidence type="ECO:0000256" key="3">
    <source>
        <dbReference type="ARBA" id="ARBA00013155"/>
    </source>
</evidence>
<dbReference type="RefSeq" id="WP_085751728.1">
    <property type="nucleotide sequence ID" value="NZ_BSPR01000013.1"/>
</dbReference>
<comment type="similarity">
    <text evidence="9">Belongs to the class-III pyridoxal-phosphate-dependent aminotransferase family.</text>
</comment>
<evidence type="ECO:0000256" key="9">
    <source>
        <dbReference type="RuleBase" id="RU003560"/>
    </source>
</evidence>